<sequence>MAGKRIFEEVHVGNFHGQRGRERLYFAVYGDALHITIPRDLRQTLPAAPDLIIDLPRTEKASEVPGCLDRVHAHDVNNVKVGALGDHEILLMGCDDGDVIAYYTHQLAREATKAGGTRGGDPVKPFFHENVGISAWGLAIHKVSRLIATGTNFREVIVFSRCWRSSLVPLNSRAILVLLFMYIQVSPAKIFALLNVCISEPGIATGIDANAERRCDDDHDGCAVIDPLSSKTQLYTPVDTLGFGGADGGLADHYRQMNTRLRLPLGPRGHNVPSIDFLSDDRGGASMVVAVDINGKLWSLDLTTAEALESPPIEVPQIEPWNSDEDELERRGWGVICVSADAFKLVQTPQEALGVPKMTDAFKSSVTDVRENSSIHPPLPPALIRSTPVGETSDDMLELESDESPSTSMADDLAFGQKKLFVLSLLRDYKTSSKYTLSRPAHVPHLTDRNWVEGMIQMLESESWCQDARVQKWVEETERLVNEQWDRGTTLRSDAEALQFFFKLPTEVRHRFNNWNEIRTAPLMQTVPEQPPAAVLPGLIDSPRLMRARDGTTAIIRMNSYDNMYHVISEISLLVVASQKGRVGLFTLTRLEDCFSRKTAPILMFRLDRILPLCTHEGDYRPMSQLLGMAVAPLQGRGSPYGAAQRKIWRLVLHYMDHSVLSYELKRQEGDRLVVL</sequence>
<protein>
    <submittedName>
        <fullName evidence="2">Uncharacterized protein</fullName>
    </submittedName>
</protein>
<evidence type="ECO:0000313" key="3">
    <source>
        <dbReference type="Proteomes" id="UP001285354"/>
    </source>
</evidence>
<gene>
    <name evidence="2" type="ORF">QTJ16_002734</name>
</gene>
<reference evidence="2" key="1">
    <citation type="submission" date="2023-06" db="EMBL/GenBank/DDBJ databases">
        <title>Draft genome of Marssonina rosae.</title>
        <authorList>
            <person name="Cheng Q."/>
        </authorList>
    </citation>
    <scope>NUCLEOTIDE SEQUENCE</scope>
    <source>
        <strain evidence="2">R4</strain>
    </source>
</reference>
<comment type="caution">
    <text evidence="2">The sequence shown here is derived from an EMBL/GenBank/DDBJ whole genome shotgun (WGS) entry which is preliminary data.</text>
</comment>
<evidence type="ECO:0000256" key="1">
    <source>
        <dbReference type="SAM" id="MobiDB-lite"/>
    </source>
</evidence>
<name>A0AAD9T0Z0_9HELO</name>
<accession>A0AAD9T0Z0</accession>
<dbReference type="EMBL" id="JAUBYV010000003">
    <property type="protein sequence ID" value="KAK2628088.1"/>
    <property type="molecule type" value="Genomic_DNA"/>
</dbReference>
<dbReference type="AlphaFoldDB" id="A0AAD9T0Z0"/>
<dbReference type="Proteomes" id="UP001285354">
    <property type="component" value="Unassembled WGS sequence"/>
</dbReference>
<organism evidence="2 3">
    <name type="scientific">Diplocarpon rosae</name>
    <dbReference type="NCBI Taxonomy" id="946125"/>
    <lineage>
        <taxon>Eukaryota</taxon>
        <taxon>Fungi</taxon>
        <taxon>Dikarya</taxon>
        <taxon>Ascomycota</taxon>
        <taxon>Pezizomycotina</taxon>
        <taxon>Leotiomycetes</taxon>
        <taxon>Helotiales</taxon>
        <taxon>Drepanopezizaceae</taxon>
        <taxon>Diplocarpon</taxon>
    </lineage>
</organism>
<keyword evidence="3" id="KW-1185">Reference proteome</keyword>
<feature type="region of interest" description="Disordered" evidence="1">
    <location>
        <begin position="371"/>
        <end position="394"/>
    </location>
</feature>
<proteinExistence type="predicted"/>
<evidence type="ECO:0000313" key="2">
    <source>
        <dbReference type="EMBL" id="KAK2628088.1"/>
    </source>
</evidence>